<keyword evidence="2" id="KW-0805">Transcription regulation</keyword>
<evidence type="ECO:0008006" key="9">
    <source>
        <dbReference type="Google" id="ProtNLM"/>
    </source>
</evidence>
<evidence type="ECO:0000256" key="5">
    <source>
        <dbReference type="ARBA" id="ARBA00023242"/>
    </source>
</evidence>
<dbReference type="CDD" id="cd00167">
    <property type="entry name" value="SANT"/>
    <property type="match status" value="1"/>
</dbReference>
<dbReference type="InterPro" id="IPR001005">
    <property type="entry name" value="SANT/Myb"/>
</dbReference>
<dbReference type="EMBL" id="OC000366">
    <property type="protein sequence ID" value="CAD7257068.1"/>
    <property type="molecule type" value="Genomic_DNA"/>
</dbReference>
<gene>
    <name evidence="8" type="ORF">TSIB3V08_LOCUS1343</name>
</gene>
<dbReference type="SMART" id="SM00717">
    <property type="entry name" value="SANT"/>
    <property type="match status" value="1"/>
</dbReference>
<evidence type="ECO:0000256" key="2">
    <source>
        <dbReference type="ARBA" id="ARBA00023015"/>
    </source>
</evidence>
<keyword evidence="4" id="KW-0804">Transcription</keyword>
<comment type="subcellular location">
    <subcellularLocation>
        <location evidence="1">Nucleus</location>
    </subcellularLocation>
</comment>
<dbReference type="GO" id="GO:0019185">
    <property type="term" value="C:snRNA-activating protein complex"/>
    <property type="evidence" value="ECO:0007669"/>
    <property type="project" value="TreeGrafter"/>
</dbReference>
<dbReference type="GO" id="GO:0005634">
    <property type="term" value="C:nucleus"/>
    <property type="evidence" value="ECO:0007669"/>
    <property type="project" value="UniProtKB-SubCell"/>
</dbReference>
<feature type="domain" description="Myb-like" evidence="6">
    <location>
        <begin position="107"/>
        <end position="145"/>
    </location>
</feature>
<name>A0A7R9AMX9_TIMSH</name>
<dbReference type="GO" id="GO:0042796">
    <property type="term" value="P:snRNA transcription by RNA polymerase III"/>
    <property type="evidence" value="ECO:0007669"/>
    <property type="project" value="TreeGrafter"/>
</dbReference>
<dbReference type="InterPro" id="IPR009057">
    <property type="entry name" value="Homeodomain-like_sf"/>
</dbReference>
<evidence type="ECO:0000313" key="8">
    <source>
        <dbReference type="EMBL" id="CAD7257068.1"/>
    </source>
</evidence>
<dbReference type="SUPFAM" id="SSF46689">
    <property type="entry name" value="Homeodomain-like"/>
    <property type="match status" value="1"/>
</dbReference>
<dbReference type="GO" id="GO:0042795">
    <property type="term" value="P:snRNA transcription by RNA polymerase II"/>
    <property type="evidence" value="ECO:0007669"/>
    <property type="project" value="TreeGrafter"/>
</dbReference>
<evidence type="ECO:0000259" key="6">
    <source>
        <dbReference type="PROSITE" id="PS50090"/>
    </source>
</evidence>
<keyword evidence="3" id="KW-0238">DNA-binding</keyword>
<evidence type="ECO:0000256" key="1">
    <source>
        <dbReference type="ARBA" id="ARBA00004123"/>
    </source>
</evidence>
<dbReference type="Gene3D" id="1.10.10.60">
    <property type="entry name" value="Homeodomain-like"/>
    <property type="match status" value="1"/>
</dbReference>
<dbReference type="InterPro" id="IPR051575">
    <property type="entry name" value="Myb-like_DNA-bd"/>
</dbReference>
<evidence type="ECO:0000256" key="3">
    <source>
        <dbReference type="ARBA" id="ARBA00023125"/>
    </source>
</evidence>
<reference evidence="8" key="1">
    <citation type="submission" date="2020-11" db="EMBL/GenBank/DDBJ databases">
        <authorList>
            <person name="Tran Van P."/>
        </authorList>
    </citation>
    <scope>NUCLEOTIDE SEQUENCE</scope>
</reference>
<keyword evidence="5" id="KW-0539">Nucleus</keyword>
<dbReference type="PROSITE" id="PS51294">
    <property type="entry name" value="HTH_MYB"/>
    <property type="match status" value="1"/>
</dbReference>
<proteinExistence type="predicted"/>
<dbReference type="GO" id="GO:0001006">
    <property type="term" value="F:RNA polymerase III type 3 promoter sequence-specific DNA binding"/>
    <property type="evidence" value="ECO:0007669"/>
    <property type="project" value="TreeGrafter"/>
</dbReference>
<evidence type="ECO:0000256" key="4">
    <source>
        <dbReference type="ARBA" id="ARBA00023163"/>
    </source>
</evidence>
<dbReference type="GO" id="GO:0000978">
    <property type="term" value="F:RNA polymerase II cis-regulatory region sequence-specific DNA binding"/>
    <property type="evidence" value="ECO:0007669"/>
    <property type="project" value="TreeGrafter"/>
</dbReference>
<dbReference type="PANTHER" id="PTHR46621:SF1">
    <property type="entry name" value="SNRNA-ACTIVATING PROTEIN COMPLEX SUBUNIT 4"/>
    <property type="match status" value="1"/>
</dbReference>
<evidence type="ECO:0000259" key="7">
    <source>
        <dbReference type="PROSITE" id="PS51294"/>
    </source>
</evidence>
<dbReference type="Pfam" id="PF13921">
    <property type="entry name" value="Myb_DNA-bind_6"/>
    <property type="match status" value="1"/>
</dbReference>
<organism evidence="8">
    <name type="scientific">Timema shepardi</name>
    <name type="common">Walking stick</name>
    <dbReference type="NCBI Taxonomy" id="629360"/>
    <lineage>
        <taxon>Eukaryota</taxon>
        <taxon>Metazoa</taxon>
        <taxon>Ecdysozoa</taxon>
        <taxon>Arthropoda</taxon>
        <taxon>Hexapoda</taxon>
        <taxon>Insecta</taxon>
        <taxon>Pterygota</taxon>
        <taxon>Neoptera</taxon>
        <taxon>Polyneoptera</taxon>
        <taxon>Phasmatodea</taxon>
        <taxon>Timematodea</taxon>
        <taxon>Timematoidea</taxon>
        <taxon>Timematidae</taxon>
        <taxon>Timema</taxon>
    </lineage>
</organism>
<protein>
    <recommendedName>
        <fullName evidence="9">Myb-like domain-containing protein</fullName>
    </recommendedName>
</protein>
<dbReference type="InterPro" id="IPR017930">
    <property type="entry name" value="Myb_dom"/>
</dbReference>
<dbReference type="PANTHER" id="PTHR46621">
    <property type="entry name" value="SNRNA-ACTIVATING PROTEIN COMPLEX SUBUNIT 4"/>
    <property type="match status" value="1"/>
</dbReference>
<feature type="domain" description="HTH myb-type" evidence="7">
    <location>
        <begin position="107"/>
        <end position="149"/>
    </location>
</feature>
<dbReference type="AlphaFoldDB" id="A0A7R9AMX9"/>
<sequence>MDVSEVNRSSTIRIASGSGRMKDDLTSDYRLYIGLHGYIQTPLSYKPEFLISGSPRFRGCNKRPTPLPPVLSHPLVFVGLEMGAEGQGDSSWENLRPLKGLGLYIGEDTLLKQLVEEFNERWEMISGHFPDRSDVQCQQRWQKVVNPELVKGPWTKEVSNHYSSPPSPT</sequence>
<accession>A0A7R9AMX9</accession>
<dbReference type="PROSITE" id="PS50090">
    <property type="entry name" value="MYB_LIKE"/>
    <property type="match status" value="1"/>
</dbReference>